<gene>
    <name evidence="1" type="ORF">Cfor_02750</name>
</gene>
<proteinExistence type="predicted"/>
<dbReference type="OrthoDB" id="10263782at2759"/>
<dbReference type="PANTHER" id="PTHR13192">
    <property type="entry name" value="MY011 PROTEIN"/>
    <property type="match status" value="1"/>
</dbReference>
<dbReference type="GO" id="GO:0009235">
    <property type="term" value="P:cobalamin metabolic process"/>
    <property type="evidence" value="ECO:0007669"/>
    <property type="project" value="InterPro"/>
</dbReference>
<dbReference type="PANTHER" id="PTHR13192:SF3">
    <property type="entry name" value="COBALAMIN TRAFFICKING PROTEIN CBLD"/>
    <property type="match status" value="1"/>
</dbReference>
<keyword evidence="2" id="KW-1185">Reference proteome</keyword>
<dbReference type="Pfam" id="PF10229">
    <property type="entry name" value="MMADHC"/>
    <property type="match status" value="1"/>
</dbReference>
<organism evidence="1 2">
    <name type="scientific">Coptotermes formosanus</name>
    <name type="common">Formosan subterranean termite</name>
    <dbReference type="NCBI Taxonomy" id="36987"/>
    <lineage>
        <taxon>Eukaryota</taxon>
        <taxon>Metazoa</taxon>
        <taxon>Ecdysozoa</taxon>
        <taxon>Arthropoda</taxon>
        <taxon>Hexapoda</taxon>
        <taxon>Insecta</taxon>
        <taxon>Pterygota</taxon>
        <taxon>Neoptera</taxon>
        <taxon>Polyneoptera</taxon>
        <taxon>Dictyoptera</taxon>
        <taxon>Blattodea</taxon>
        <taxon>Blattoidea</taxon>
        <taxon>Termitoidae</taxon>
        <taxon>Rhinotermitidae</taxon>
        <taxon>Coptotermes</taxon>
    </lineage>
</organism>
<dbReference type="InterPro" id="IPR019362">
    <property type="entry name" value="MMADHC"/>
</dbReference>
<evidence type="ECO:0000313" key="1">
    <source>
        <dbReference type="EMBL" id="GFG36130.1"/>
    </source>
</evidence>
<dbReference type="EMBL" id="BLKM01006078">
    <property type="protein sequence ID" value="GFG36130.1"/>
    <property type="molecule type" value="Genomic_DNA"/>
</dbReference>
<reference evidence="2" key="1">
    <citation type="submission" date="2020-01" db="EMBL/GenBank/DDBJ databases">
        <title>Draft genome sequence of the Termite Coptotermes fromosanus.</title>
        <authorList>
            <person name="Itakura S."/>
            <person name="Yosikawa Y."/>
            <person name="Umezawa K."/>
        </authorList>
    </citation>
    <scope>NUCLEOTIDE SEQUENCE [LARGE SCALE GENOMIC DNA]</scope>
</reference>
<sequence length="243" mass="27675">MWSTQKLTLKLRNINKTACAFYSRRSDSNSADSYKAVKPTKSTDDISSNSIGTSANWELLAPRGYRFYMPGSVGPAWHDVYTTSHVHELQMEASHQRNKKTPEHTMECVARHCPMLLRRGVLEMFPGTDIGGSDLTIVTLSQKTAINLTNMDHEVETERERVTKFFVLAAQEVCMKLRLAGYWADFINPFSGRPYLTPFPSAAFCETDERLNYLNFQINDYGNCKIISSECERSHSFVGKDYE</sequence>
<dbReference type="InParanoid" id="A0A6L2PWZ3"/>
<name>A0A6L2PWZ3_COPFO</name>
<dbReference type="FunCoup" id="A0A6L2PWZ3">
    <property type="interactions" value="75"/>
</dbReference>
<protein>
    <submittedName>
        <fullName evidence="1">Uncharacterized protein</fullName>
    </submittedName>
</protein>
<comment type="caution">
    <text evidence="1">The sequence shown here is derived from an EMBL/GenBank/DDBJ whole genome shotgun (WGS) entry which is preliminary data.</text>
</comment>
<accession>A0A6L2PWZ3</accession>
<dbReference type="Proteomes" id="UP000502823">
    <property type="component" value="Unassembled WGS sequence"/>
</dbReference>
<dbReference type="AlphaFoldDB" id="A0A6L2PWZ3"/>
<dbReference type="GO" id="GO:0005739">
    <property type="term" value="C:mitochondrion"/>
    <property type="evidence" value="ECO:0007669"/>
    <property type="project" value="TreeGrafter"/>
</dbReference>
<evidence type="ECO:0000313" key="2">
    <source>
        <dbReference type="Proteomes" id="UP000502823"/>
    </source>
</evidence>